<protein>
    <submittedName>
        <fullName evidence="1">FAD-binding domain-containing protein</fullName>
    </submittedName>
</protein>
<keyword evidence="2" id="KW-1185">Reference proteome</keyword>
<gene>
    <name evidence="1" type="ORF">F4820DRAFT_426860</name>
</gene>
<organism evidence="1 2">
    <name type="scientific">Hypoxylon rubiginosum</name>
    <dbReference type="NCBI Taxonomy" id="110542"/>
    <lineage>
        <taxon>Eukaryota</taxon>
        <taxon>Fungi</taxon>
        <taxon>Dikarya</taxon>
        <taxon>Ascomycota</taxon>
        <taxon>Pezizomycotina</taxon>
        <taxon>Sordariomycetes</taxon>
        <taxon>Xylariomycetidae</taxon>
        <taxon>Xylariales</taxon>
        <taxon>Hypoxylaceae</taxon>
        <taxon>Hypoxylon</taxon>
    </lineage>
</organism>
<proteinExistence type="predicted"/>
<comment type="caution">
    <text evidence="1">The sequence shown here is derived from an EMBL/GenBank/DDBJ whole genome shotgun (WGS) entry which is preliminary data.</text>
</comment>
<sequence length="586" mass="63669">MLTTQRLLLALAPLVAYGNAFSGQEPRADSGEAACRAFPGSVGWPSDETWAQFNQSTGGKLLRSVPPGAVCHPGQPTYDADGCAAVVAGWSTYDFHQNDPVSNMWQQYNNDSCLPGFPDGPCSDSGYPYFVVNATTAQDIKLSLDFARAHNVRIVVKSSGHDYQGRSQAPGALSIWVHHMQDLETHTSFQPRGCNFTIDTTAVTAGGGSQVGHILDELQEINQTIVGGNSKTVSLGGYITGGGHSILAPHYGLGADQVLEMEVVTPMGDIVVANECQNQDLFWAMRGGGGSTFGVVTEFTLITYPTPPVVGVDVTLLTADLNASYVWDMAGYILSQYPYLDSKGLSGYAIFTDNFTYPGFTESGAGFAGSFIITNTQDIQDMVDIWAPILDHVNKTWPGVSIGLGPAPYPTFQDWFNINFDKYTAGYDGWLGSHLLDAPALTENTTAVSEAFKVLGDSQAFLVAGQGVRDAKPRGGSNSVNPSWRRTIAHATNGLQFSPLNHTAKIEALAKINERTEPMRQLSPSMGSYVNENNPAEPDWQRSFWGDNYDRLLSIKREVDPLDVLWCDPCVGNDRWKEIEYRLCRV</sequence>
<accession>A0ACB9YW79</accession>
<reference evidence="1 2" key="1">
    <citation type="journal article" date="2022" name="New Phytol.">
        <title>Ecological generalism drives hyperdiversity of secondary metabolite gene clusters in xylarialean endophytes.</title>
        <authorList>
            <person name="Franco M.E.E."/>
            <person name="Wisecaver J.H."/>
            <person name="Arnold A.E."/>
            <person name="Ju Y.M."/>
            <person name="Slot J.C."/>
            <person name="Ahrendt S."/>
            <person name="Moore L.P."/>
            <person name="Eastman K.E."/>
            <person name="Scott K."/>
            <person name="Konkel Z."/>
            <person name="Mondo S.J."/>
            <person name="Kuo A."/>
            <person name="Hayes R.D."/>
            <person name="Haridas S."/>
            <person name="Andreopoulos B."/>
            <person name="Riley R."/>
            <person name="LaButti K."/>
            <person name="Pangilinan J."/>
            <person name="Lipzen A."/>
            <person name="Amirebrahimi M."/>
            <person name="Yan J."/>
            <person name="Adam C."/>
            <person name="Keymanesh K."/>
            <person name="Ng V."/>
            <person name="Louie K."/>
            <person name="Northen T."/>
            <person name="Drula E."/>
            <person name="Henrissat B."/>
            <person name="Hsieh H.M."/>
            <person name="Youens-Clark K."/>
            <person name="Lutzoni F."/>
            <person name="Miadlikowska J."/>
            <person name="Eastwood D.C."/>
            <person name="Hamelin R.C."/>
            <person name="Grigoriev I.V."/>
            <person name="U'Ren J.M."/>
        </authorList>
    </citation>
    <scope>NUCLEOTIDE SEQUENCE [LARGE SCALE GENOMIC DNA]</scope>
    <source>
        <strain evidence="1 2">CBS 119005</strain>
    </source>
</reference>
<dbReference type="Proteomes" id="UP001497700">
    <property type="component" value="Unassembled WGS sequence"/>
</dbReference>
<dbReference type="EMBL" id="MU393503">
    <property type="protein sequence ID" value="KAI4863463.1"/>
    <property type="molecule type" value="Genomic_DNA"/>
</dbReference>
<evidence type="ECO:0000313" key="1">
    <source>
        <dbReference type="EMBL" id="KAI4863463.1"/>
    </source>
</evidence>
<name>A0ACB9YW79_9PEZI</name>
<evidence type="ECO:0000313" key="2">
    <source>
        <dbReference type="Proteomes" id="UP001497700"/>
    </source>
</evidence>